<dbReference type="InterPro" id="IPR008271">
    <property type="entry name" value="Ser/Thr_kinase_AS"/>
</dbReference>
<evidence type="ECO:0000259" key="9">
    <source>
        <dbReference type="PROSITE" id="PS50011"/>
    </source>
</evidence>
<dbReference type="GO" id="GO:0005524">
    <property type="term" value="F:ATP binding"/>
    <property type="evidence" value="ECO:0007669"/>
    <property type="project" value="UniProtKB-KW"/>
</dbReference>
<dbReference type="SUPFAM" id="SSF56112">
    <property type="entry name" value="Protein kinase-like (PK-like)"/>
    <property type="match status" value="1"/>
</dbReference>
<dbReference type="Gene3D" id="1.10.510.10">
    <property type="entry name" value="Transferase(Phosphotransferase) domain 1"/>
    <property type="match status" value="2"/>
</dbReference>
<dbReference type="PROSITE" id="PS50011">
    <property type="entry name" value="PROTEIN_KINASE_DOM"/>
    <property type="match status" value="1"/>
</dbReference>
<dbReference type="PANTHER" id="PTHR27006:SF606">
    <property type="entry name" value="INTERLEUKIN-1 RECEPTOR-ASSOCIATED KINASE 4"/>
    <property type="match status" value="1"/>
</dbReference>
<evidence type="ECO:0000256" key="5">
    <source>
        <dbReference type="ARBA" id="ARBA00022777"/>
    </source>
</evidence>
<evidence type="ECO:0000256" key="1">
    <source>
        <dbReference type="ARBA" id="ARBA00012513"/>
    </source>
</evidence>
<protein>
    <recommendedName>
        <fullName evidence="1">non-specific serine/threonine protein kinase</fullName>
        <ecNumber evidence="1">2.7.11.1</ecNumber>
    </recommendedName>
</protein>
<reference evidence="10" key="1">
    <citation type="submission" date="2018-01" db="EMBL/GenBank/DDBJ databases">
        <authorList>
            <person name="Mao J.F."/>
        </authorList>
    </citation>
    <scope>NUCLEOTIDE SEQUENCE</scope>
    <source>
        <strain evidence="10">Huo1</strain>
        <tissue evidence="10">Leaf</tissue>
    </source>
</reference>
<keyword evidence="4" id="KW-0547">Nucleotide-binding</keyword>
<dbReference type="Pfam" id="PF00069">
    <property type="entry name" value="Pkinase"/>
    <property type="match status" value="1"/>
</dbReference>
<dbReference type="EC" id="2.7.11.1" evidence="1"/>
<accession>A0A8X8WJF9</accession>
<dbReference type="PROSITE" id="PS00108">
    <property type="entry name" value="PROTEIN_KINASE_ST"/>
    <property type="match status" value="1"/>
</dbReference>
<dbReference type="Proteomes" id="UP000298416">
    <property type="component" value="Unassembled WGS sequence"/>
</dbReference>
<dbReference type="PANTHER" id="PTHR27006">
    <property type="entry name" value="PROMASTIGOTE SURFACE ANTIGEN PROTEIN PSA"/>
    <property type="match status" value="1"/>
</dbReference>
<organism evidence="10">
    <name type="scientific">Salvia splendens</name>
    <name type="common">Scarlet sage</name>
    <dbReference type="NCBI Taxonomy" id="180675"/>
    <lineage>
        <taxon>Eukaryota</taxon>
        <taxon>Viridiplantae</taxon>
        <taxon>Streptophyta</taxon>
        <taxon>Embryophyta</taxon>
        <taxon>Tracheophyta</taxon>
        <taxon>Spermatophyta</taxon>
        <taxon>Magnoliopsida</taxon>
        <taxon>eudicotyledons</taxon>
        <taxon>Gunneridae</taxon>
        <taxon>Pentapetalae</taxon>
        <taxon>asterids</taxon>
        <taxon>lamiids</taxon>
        <taxon>Lamiales</taxon>
        <taxon>Lamiaceae</taxon>
        <taxon>Nepetoideae</taxon>
        <taxon>Mentheae</taxon>
        <taxon>Salviinae</taxon>
        <taxon>Salvia</taxon>
        <taxon>Salvia subgen. Calosphace</taxon>
        <taxon>core Calosphace</taxon>
    </lineage>
</organism>
<evidence type="ECO:0000256" key="8">
    <source>
        <dbReference type="ARBA" id="ARBA00048679"/>
    </source>
</evidence>
<evidence type="ECO:0000256" key="4">
    <source>
        <dbReference type="ARBA" id="ARBA00022741"/>
    </source>
</evidence>
<dbReference type="FunFam" id="1.10.510.10:FF:001023">
    <property type="entry name" value="Os07g0541700 protein"/>
    <property type="match status" value="1"/>
</dbReference>
<evidence type="ECO:0000313" key="10">
    <source>
        <dbReference type="EMBL" id="KAG6396128.1"/>
    </source>
</evidence>
<sequence>MRGFSYMNLLRDLSLDLILFDPMKCSLLDWDRRYKIILGTAMGLHYLHEGSELIIIHRDLKASNVLLDKDLNPKVADFGIARVLEAGESSNTSRIVGTYFGVLVLEILRGQRNKNFMNVGGLMNLTWKSWREGTAANMIDPIVRRGSTDSLDIMLRCMHVGLLCIQESPASRPTMGSVTQMLGASTSILPTPSEPVAHMVSEEYRPTNTYYRQAEPEASVCNMDMSETEFDPR</sequence>
<feature type="domain" description="Protein kinase" evidence="9">
    <location>
        <begin position="1"/>
        <end position="189"/>
    </location>
</feature>
<keyword evidence="3" id="KW-0808">Transferase</keyword>
<comment type="catalytic activity">
    <reaction evidence="7">
        <text>L-threonyl-[protein] + ATP = O-phospho-L-threonyl-[protein] + ADP + H(+)</text>
        <dbReference type="Rhea" id="RHEA:46608"/>
        <dbReference type="Rhea" id="RHEA-COMP:11060"/>
        <dbReference type="Rhea" id="RHEA-COMP:11605"/>
        <dbReference type="ChEBI" id="CHEBI:15378"/>
        <dbReference type="ChEBI" id="CHEBI:30013"/>
        <dbReference type="ChEBI" id="CHEBI:30616"/>
        <dbReference type="ChEBI" id="CHEBI:61977"/>
        <dbReference type="ChEBI" id="CHEBI:456216"/>
        <dbReference type="EC" id="2.7.11.1"/>
    </reaction>
</comment>
<evidence type="ECO:0000256" key="3">
    <source>
        <dbReference type="ARBA" id="ARBA00022679"/>
    </source>
</evidence>
<keyword evidence="5" id="KW-0418">Kinase</keyword>
<gene>
    <name evidence="10" type="ORF">SASPL_142269</name>
</gene>
<dbReference type="InterPro" id="IPR000719">
    <property type="entry name" value="Prot_kinase_dom"/>
</dbReference>
<evidence type="ECO:0000313" key="11">
    <source>
        <dbReference type="Proteomes" id="UP000298416"/>
    </source>
</evidence>
<proteinExistence type="predicted"/>
<keyword evidence="6" id="KW-0067">ATP-binding</keyword>
<keyword evidence="11" id="KW-1185">Reference proteome</keyword>
<comment type="caution">
    <text evidence="10">The sequence shown here is derived from an EMBL/GenBank/DDBJ whole genome shotgun (WGS) entry which is preliminary data.</text>
</comment>
<dbReference type="EMBL" id="PNBA02000016">
    <property type="protein sequence ID" value="KAG6396128.1"/>
    <property type="molecule type" value="Genomic_DNA"/>
</dbReference>
<evidence type="ECO:0000256" key="6">
    <source>
        <dbReference type="ARBA" id="ARBA00022840"/>
    </source>
</evidence>
<evidence type="ECO:0000256" key="2">
    <source>
        <dbReference type="ARBA" id="ARBA00022527"/>
    </source>
</evidence>
<comment type="catalytic activity">
    <reaction evidence="8">
        <text>L-seryl-[protein] + ATP = O-phospho-L-seryl-[protein] + ADP + H(+)</text>
        <dbReference type="Rhea" id="RHEA:17989"/>
        <dbReference type="Rhea" id="RHEA-COMP:9863"/>
        <dbReference type="Rhea" id="RHEA-COMP:11604"/>
        <dbReference type="ChEBI" id="CHEBI:15378"/>
        <dbReference type="ChEBI" id="CHEBI:29999"/>
        <dbReference type="ChEBI" id="CHEBI:30616"/>
        <dbReference type="ChEBI" id="CHEBI:83421"/>
        <dbReference type="ChEBI" id="CHEBI:456216"/>
        <dbReference type="EC" id="2.7.11.1"/>
    </reaction>
</comment>
<evidence type="ECO:0000256" key="7">
    <source>
        <dbReference type="ARBA" id="ARBA00047899"/>
    </source>
</evidence>
<reference evidence="10" key="2">
    <citation type="submission" date="2020-08" db="EMBL/GenBank/DDBJ databases">
        <title>Plant Genome Project.</title>
        <authorList>
            <person name="Zhang R.-G."/>
        </authorList>
    </citation>
    <scope>NUCLEOTIDE SEQUENCE</scope>
    <source>
        <strain evidence="10">Huo1</strain>
        <tissue evidence="10">Leaf</tissue>
    </source>
</reference>
<name>A0A8X8WJF9_SALSN</name>
<dbReference type="AlphaFoldDB" id="A0A8X8WJF9"/>
<dbReference type="GO" id="GO:0004674">
    <property type="term" value="F:protein serine/threonine kinase activity"/>
    <property type="evidence" value="ECO:0007669"/>
    <property type="project" value="UniProtKB-KW"/>
</dbReference>
<dbReference type="InterPro" id="IPR011009">
    <property type="entry name" value="Kinase-like_dom_sf"/>
</dbReference>
<keyword evidence="2" id="KW-0723">Serine/threonine-protein kinase</keyword>